<comment type="subcellular location">
    <subcellularLocation>
        <location evidence="1">Nucleus</location>
    </subcellularLocation>
</comment>
<feature type="domain" description="C2H2-type" evidence="10">
    <location>
        <begin position="237"/>
        <end position="264"/>
    </location>
</feature>
<dbReference type="GO" id="GO:0003677">
    <property type="term" value="F:DNA binding"/>
    <property type="evidence" value="ECO:0007669"/>
    <property type="project" value="UniProtKB-KW"/>
</dbReference>
<evidence type="ECO:0000256" key="1">
    <source>
        <dbReference type="ARBA" id="ARBA00004123"/>
    </source>
</evidence>
<evidence type="ECO:0000256" key="5">
    <source>
        <dbReference type="ARBA" id="ARBA00022833"/>
    </source>
</evidence>
<dbReference type="InterPro" id="IPR012934">
    <property type="entry name" value="Znf_AD"/>
</dbReference>
<name>B4KY27_DROMO</name>
<dbReference type="AlphaFoldDB" id="B4KY27"/>
<dbReference type="OrthoDB" id="7854697at2759"/>
<keyword evidence="4 7" id="KW-0863">Zinc-finger</keyword>
<dbReference type="PROSITE" id="PS00028">
    <property type="entry name" value="ZINC_FINGER_C2H2_1"/>
    <property type="match status" value="7"/>
</dbReference>
<feature type="region of interest" description="Disordered" evidence="9">
    <location>
        <begin position="370"/>
        <end position="394"/>
    </location>
</feature>
<dbReference type="SUPFAM" id="SSF57667">
    <property type="entry name" value="beta-beta-alpha zinc fingers"/>
    <property type="match status" value="3"/>
</dbReference>
<dbReference type="EMBL" id="CH933809">
    <property type="protein sequence ID" value="EDW18729.1"/>
    <property type="molecule type" value="Genomic_DNA"/>
</dbReference>
<feature type="domain" description="C2H2-type" evidence="10">
    <location>
        <begin position="321"/>
        <end position="348"/>
    </location>
</feature>
<feature type="domain" description="C2H2-type" evidence="10">
    <location>
        <begin position="612"/>
        <end position="639"/>
    </location>
</feature>
<dbReference type="SMR" id="B4KY27"/>
<dbReference type="SUPFAM" id="SSF57716">
    <property type="entry name" value="Glucocorticoid receptor-like (DNA-binding domain)"/>
    <property type="match status" value="1"/>
</dbReference>
<dbReference type="PANTHER" id="PTHR16515:SF66">
    <property type="entry name" value="C2H2-TYPE DOMAIN-CONTAINING PROTEIN"/>
    <property type="match status" value="1"/>
</dbReference>
<evidence type="ECO:0000256" key="2">
    <source>
        <dbReference type="ARBA" id="ARBA00022723"/>
    </source>
</evidence>
<feature type="region of interest" description="Disordered" evidence="9">
    <location>
        <begin position="420"/>
        <end position="442"/>
    </location>
</feature>
<dbReference type="KEGG" id="dmo:Dmoj_GI13387"/>
<feature type="domain" description="C2H2-type" evidence="10">
    <location>
        <begin position="265"/>
        <end position="292"/>
    </location>
</feature>
<evidence type="ECO:0000256" key="6">
    <source>
        <dbReference type="ARBA" id="ARBA00023242"/>
    </source>
</evidence>
<dbReference type="PANTHER" id="PTHR16515">
    <property type="entry name" value="PR DOMAIN ZINC FINGER PROTEIN"/>
    <property type="match status" value="1"/>
</dbReference>
<dbReference type="Gene3D" id="3.30.160.60">
    <property type="entry name" value="Classic Zinc Finger"/>
    <property type="match status" value="5"/>
</dbReference>
<feature type="compositionally biased region" description="Low complexity" evidence="9">
    <location>
        <begin position="370"/>
        <end position="382"/>
    </location>
</feature>
<dbReference type="PROSITE" id="PS50157">
    <property type="entry name" value="ZINC_FINGER_C2H2_2"/>
    <property type="match status" value="7"/>
</dbReference>
<dbReference type="Gene3D" id="3.40.1800.20">
    <property type="match status" value="1"/>
</dbReference>
<feature type="compositionally biased region" description="Basic and acidic residues" evidence="9">
    <location>
        <begin position="432"/>
        <end position="441"/>
    </location>
</feature>
<dbReference type="SMART" id="SM00355">
    <property type="entry name" value="ZnF_C2H2"/>
    <property type="match status" value="9"/>
</dbReference>
<keyword evidence="5 8" id="KW-0862">Zinc</keyword>
<organism evidence="12 13">
    <name type="scientific">Drosophila mojavensis</name>
    <name type="common">Fruit fly</name>
    <dbReference type="NCBI Taxonomy" id="7230"/>
    <lineage>
        <taxon>Eukaryota</taxon>
        <taxon>Metazoa</taxon>
        <taxon>Ecdysozoa</taxon>
        <taxon>Arthropoda</taxon>
        <taxon>Hexapoda</taxon>
        <taxon>Insecta</taxon>
        <taxon>Pterygota</taxon>
        <taxon>Neoptera</taxon>
        <taxon>Endopterygota</taxon>
        <taxon>Diptera</taxon>
        <taxon>Brachycera</taxon>
        <taxon>Muscomorpha</taxon>
        <taxon>Ephydroidea</taxon>
        <taxon>Drosophilidae</taxon>
        <taxon>Drosophila</taxon>
    </lineage>
</organism>
<keyword evidence="13" id="KW-1185">Reference proteome</keyword>
<keyword evidence="6" id="KW-0539">Nucleus</keyword>
<dbReference type="Pfam" id="PF00096">
    <property type="entry name" value="zf-C2H2"/>
    <property type="match status" value="4"/>
</dbReference>
<keyword evidence="3" id="KW-0677">Repeat</keyword>
<feature type="domain" description="C2H2-type" evidence="10">
    <location>
        <begin position="396"/>
        <end position="423"/>
    </location>
</feature>
<feature type="binding site" evidence="8">
    <location>
        <position position="57"/>
    </location>
    <ligand>
        <name>Zn(2+)</name>
        <dbReference type="ChEBI" id="CHEBI:29105"/>
    </ligand>
</feature>
<dbReference type="eggNOG" id="KOG1721">
    <property type="taxonomic scope" value="Eukaryota"/>
</dbReference>
<feature type="binding site" evidence="8">
    <location>
        <position position="5"/>
    </location>
    <ligand>
        <name>Zn(2+)</name>
        <dbReference type="ChEBI" id="CHEBI:29105"/>
    </ligand>
</feature>
<dbReference type="FunFam" id="3.30.160.60:FF:000624">
    <property type="entry name" value="zinc finger protein 697"/>
    <property type="match status" value="1"/>
</dbReference>
<dbReference type="PhylomeDB" id="B4KY27"/>
<dbReference type="Pfam" id="PF07776">
    <property type="entry name" value="zf-AD"/>
    <property type="match status" value="1"/>
</dbReference>
<dbReference type="InterPro" id="IPR050331">
    <property type="entry name" value="Zinc_finger"/>
</dbReference>
<feature type="domain" description="C2H2-type" evidence="10">
    <location>
        <begin position="293"/>
        <end position="320"/>
    </location>
</feature>
<dbReference type="Proteomes" id="UP000009192">
    <property type="component" value="Unassembled WGS sequence"/>
</dbReference>
<evidence type="ECO:0000313" key="12">
    <source>
        <dbReference type="EMBL" id="EDW18729.1"/>
    </source>
</evidence>
<feature type="domain" description="C2H2-type" evidence="10">
    <location>
        <begin position="640"/>
        <end position="662"/>
    </location>
</feature>
<dbReference type="FunFam" id="3.30.160.60:FF:000446">
    <property type="entry name" value="Zinc finger protein"/>
    <property type="match status" value="1"/>
</dbReference>
<protein>
    <submittedName>
        <fullName evidence="12">Uncharacterized protein</fullName>
    </submittedName>
</protein>
<dbReference type="SMART" id="SM00868">
    <property type="entry name" value="zf-AD"/>
    <property type="match status" value="1"/>
</dbReference>
<evidence type="ECO:0000259" key="10">
    <source>
        <dbReference type="PROSITE" id="PS50157"/>
    </source>
</evidence>
<dbReference type="GO" id="GO:0005634">
    <property type="term" value="C:nucleus"/>
    <property type="evidence" value="ECO:0007669"/>
    <property type="project" value="UniProtKB-SubCell"/>
</dbReference>
<dbReference type="OMA" id="FRFKRLC"/>
<evidence type="ECO:0000259" key="11">
    <source>
        <dbReference type="PROSITE" id="PS51915"/>
    </source>
</evidence>
<evidence type="ECO:0000256" key="8">
    <source>
        <dbReference type="PROSITE-ProRule" id="PRU01263"/>
    </source>
</evidence>
<evidence type="ECO:0000313" key="13">
    <source>
        <dbReference type="Proteomes" id="UP000009192"/>
    </source>
</evidence>
<evidence type="ECO:0000256" key="4">
    <source>
        <dbReference type="ARBA" id="ARBA00022771"/>
    </source>
</evidence>
<sequence>MEEFCRICARNDVSLVNIFDQRDHLEMEPPLIDMLSELVTCEIQLNDQLPQNICLSCSSAARSAFRFKRLCEQSYEYFWQLLSVESDPNCDEENTELHSSIEIKEEPAEYEQQSSSTNIENSEVITAMDEEAGKEEKEELTTEKTDEQKLFECLICGGNYASQELLDIHSRNCSSTNIENSEIITAMDEQCEEEEKEELTTEKTDEQKSFECLICGGNYASQEFLDIHTRNCNRKTFSCTYCSKVYFSHSSLIIHTRLHTGERPFKCSICGEDFIRKDNLTKHIYSHTGELPYECPQCLKRFSHRSILNRHLHIHERGKSYKCEYCDEIFERYNYLRRHKEKHPECRKSAGGDVMNAPILSKDLNAEQVTSSGTSSKSFKPSDPSNSELHDKETSYKCPSCPLIFLTEIVFKKHMQSHSDKNEWQQEMEQTDIDRNTHDSSQDSYPVLLTEFVPIESSENLTNENHVEAISCNVNLDESTEITEHPNEDQPNFPRKDNIYATNSDCEMNSNTNSKNQVLLTELVPIEFSNHVGITKRNKFPKEDKPNFLNKGNSQATNNACKVKLNKIKKNRVLLTELGPIAFSEKEDTYSNWKDKLAKIREVRKLTAKKIHQCKRCEKKFPTGSALSKHYHIHSEERPYKCKFCRKTFKRTSSLQSHMTVHQCKYCGKSFRNKKLLGHGCPKGIDMS</sequence>
<feature type="binding site" evidence="8">
    <location>
        <position position="8"/>
    </location>
    <ligand>
        <name>Zn(2+)</name>
        <dbReference type="ChEBI" id="CHEBI:29105"/>
    </ligand>
</feature>
<dbReference type="GO" id="GO:0006355">
    <property type="term" value="P:regulation of DNA-templated transcription"/>
    <property type="evidence" value="ECO:0007669"/>
    <property type="project" value="UniProtKB-ARBA"/>
</dbReference>
<dbReference type="HOGENOM" id="CLU_400247_0_0_1"/>
<gene>
    <name evidence="12" type="primary">Dmoj\GI13387</name>
    <name evidence="12" type="ORF">Dmoj_GI13387</name>
</gene>
<evidence type="ECO:0000256" key="7">
    <source>
        <dbReference type="PROSITE-ProRule" id="PRU00042"/>
    </source>
</evidence>
<evidence type="ECO:0000256" key="3">
    <source>
        <dbReference type="ARBA" id="ARBA00022737"/>
    </source>
</evidence>
<dbReference type="InterPro" id="IPR036236">
    <property type="entry name" value="Znf_C2H2_sf"/>
</dbReference>
<dbReference type="InterPro" id="IPR013087">
    <property type="entry name" value="Znf_C2H2_type"/>
</dbReference>
<feature type="domain" description="ZAD" evidence="11">
    <location>
        <begin position="3"/>
        <end position="81"/>
    </location>
</feature>
<evidence type="ECO:0000256" key="9">
    <source>
        <dbReference type="SAM" id="MobiDB-lite"/>
    </source>
</evidence>
<feature type="binding site" evidence="8">
    <location>
        <position position="54"/>
    </location>
    <ligand>
        <name>Zn(2+)</name>
        <dbReference type="ChEBI" id="CHEBI:29105"/>
    </ligand>
</feature>
<dbReference type="InParanoid" id="B4KY27"/>
<accession>B4KY27</accession>
<dbReference type="FunFam" id="3.30.160.60:FF:002343">
    <property type="entry name" value="Zinc finger protein 33A"/>
    <property type="match status" value="1"/>
</dbReference>
<proteinExistence type="predicted"/>
<dbReference type="GO" id="GO:0008270">
    <property type="term" value="F:zinc ion binding"/>
    <property type="evidence" value="ECO:0007669"/>
    <property type="project" value="UniProtKB-UniRule"/>
</dbReference>
<reference evidence="12 13" key="1">
    <citation type="journal article" date="2007" name="Nature">
        <title>Evolution of genes and genomes on the Drosophila phylogeny.</title>
        <authorList>
            <consortium name="Drosophila 12 Genomes Consortium"/>
            <person name="Clark A.G."/>
            <person name="Eisen M.B."/>
            <person name="Smith D.R."/>
            <person name="Bergman C.M."/>
            <person name="Oliver B."/>
            <person name="Markow T.A."/>
            <person name="Kaufman T.C."/>
            <person name="Kellis M."/>
            <person name="Gelbart W."/>
            <person name="Iyer V.N."/>
            <person name="Pollard D.A."/>
            <person name="Sackton T.B."/>
            <person name="Larracuente A.M."/>
            <person name="Singh N.D."/>
            <person name="Abad J.P."/>
            <person name="Abt D.N."/>
            <person name="Adryan B."/>
            <person name="Aguade M."/>
            <person name="Akashi H."/>
            <person name="Anderson W.W."/>
            <person name="Aquadro C.F."/>
            <person name="Ardell D.H."/>
            <person name="Arguello R."/>
            <person name="Artieri C.G."/>
            <person name="Barbash D.A."/>
            <person name="Barker D."/>
            <person name="Barsanti P."/>
            <person name="Batterham P."/>
            <person name="Batzoglou S."/>
            <person name="Begun D."/>
            <person name="Bhutkar A."/>
            <person name="Blanco E."/>
            <person name="Bosak S.A."/>
            <person name="Bradley R.K."/>
            <person name="Brand A.D."/>
            <person name="Brent M.R."/>
            <person name="Brooks A.N."/>
            <person name="Brown R.H."/>
            <person name="Butlin R.K."/>
            <person name="Caggese C."/>
            <person name="Calvi B.R."/>
            <person name="Bernardo de Carvalho A."/>
            <person name="Caspi A."/>
            <person name="Castrezana S."/>
            <person name="Celniker S.E."/>
            <person name="Chang J.L."/>
            <person name="Chapple C."/>
            <person name="Chatterji S."/>
            <person name="Chinwalla A."/>
            <person name="Civetta A."/>
            <person name="Clifton S.W."/>
            <person name="Comeron J.M."/>
            <person name="Costello J.C."/>
            <person name="Coyne J.A."/>
            <person name="Daub J."/>
            <person name="David R.G."/>
            <person name="Delcher A.L."/>
            <person name="Delehaunty K."/>
            <person name="Do C.B."/>
            <person name="Ebling H."/>
            <person name="Edwards K."/>
            <person name="Eickbush T."/>
            <person name="Evans J.D."/>
            <person name="Filipski A."/>
            <person name="Findeiss S."/>
            <person name="Freyhult E."/>
            <person name="Fulton L."/>
            <person name="Fulton R."/>
            <person name="Garcia A.C."/>
            <person name="Gardiner A."/>
            <person name="Garfield D.A."/>
            <person name="Garvin B.E."/>
            <person name="Gibson G."/>
            <person name="Gilbert D."/>
            <person name="Gnerre S."/>
            <person name="Godfrey J."/>
            <person name="Good R."/>
            <person name="Gotea V."/>
            <person name="Gravely B."/>
            <person name="Greenberg A.J."/>
            <person name="Griffiths-Jones S."/>
            <person name="Gross S."/>
            <person name="Guigo R."/>
            <person name="Gustafson E.A."/>
            <person name="Haerty W."/>
            <person name="Hahn M.W."/>
            <person name="Halligan D.L."/>
            <person name="Halpern A.L."/>
            <person name="Halter G.M."/>
            <person name="Han M.V."/>
            <person name="Heger A."/>
            <person name="Hillier L."/>
            <person name="Hinrichs A.S."/>
            <person name="Holmes I."/>
            <person name="Hoskins R.A."/>
            <person name="Hubisz M.J."/>
            <person name="Hultmark D."/>
            <person name="Huntley M.A."/>
            <person name="Jaffe D.B."/>
            <person name="Jagadeeshan S."/>
            <person name="Jeck W.R."/>
            <person name="Johnson J."/>
            <person name="Jones C.D."/>
            <person name="Jordan W.C."/>
            <person name="Karpen G.H."/>
            <person name="Kataoka E."/>
            <person name="Keightley P.D."/>
            <person name="Kheradpour P."/>
            <person name="Kirkness E.F."/>
            <person name="Koerich L.B."/>
            <person name="Kristiansen K."/>
            <person name="Kudrna D."/>
            <person name="Kulathinal R.J."/>
            <person name="Kumar S."/>
            <person name="Kwok R."/>
            <person name="Lander E."/>
            <person name="Langley C.H."/>
            <person name="Lapoint R."/>
            <person name="Lazzaro B.P."/>
            <person name="Lee S.J."/>
            <person name="Levesque L."/>
            <person name="Li R."/>
            <person name="Lin C.F."/>
            <person name="Lin M.F."/>
            <person name="Lindblad-Toh K."/>
            <person name="Llopart A."/>
            <person name="Long M."/>
            <person name="Low L."/>
            <person name="Lozovsky E."/>
            <person name="Lu J."/>
            <person name="Luo M."/>
            <person name="Machado C.A."/>
            <person name="Makalowski W."/>
            <person name="Marzo M."/>
            <person name="Matsuda M."/>
            <person name="Matzkin L."/>
            <person name="McAllister B."/>
            <person name="McBride C.S."/>
            <person name="McKernan B."/>
            <person name="McKernan K."/>
            <person name="Mendez-Lago M."/>
            <person name="Minx P."/>
            <person name="Mollenhauer M.U."/>
            <person name="Montooth K."/>
            <person name="Mount S.M."/>
            <person name="Mu X."/>
            <person name="Myers E."/>
            <person name="Negre B."/>
            <person name="Newfeld S."/>
            <person name="Nielsen R."/>
            <person name="Noor M.A."/>
            <person name="O'Grady P."/>
            <person name="Pachter L."/>
            <person name="Papaceit M."/>
            <person name="Parisi M.J."/>
            <person name="Parisi M."/>
            <person name="Parts L."/>
            <person name="Pedersen J.S."/>
            <person name="Pesole G."/>
            <person name="Phillippy A.M."/>
            <person name="Ponting C.P."/>
            <person name="Pop M."/>
            <person name="Porcelli D."/>
            <person name="Powell J.R."/>
            <person name="Prohaska S."/>
            <person name="Pruitt K."/>
            <person name="Puig M."/>
            <person name="Quesneville H."/>
            <person name="Ram K.R."/>
            <person name="Rand D."/>
            <person name="Rasmussen M.D."/>
            <person name="Reed L.K."/>
            <person name="Reenan R."/>
            <person name="Reily A."/>
            <person name="Remington K.A."/>
            <person name="Rieger T.T."/>
            <person name="Ritchie M.G."/>
            <person name="Robin C."/>
            <person name="Rogers Y.H."/>
            <person name="Rohde C."/>
            <person name="Rozas J."/>
            <person name="Rubenfield M.J."/>
            <person name="Ruiz A."/>
            <person name="Russo S."/>
            <person name="Salzberg S.L."/>
            <person name="Sanchez-Gracia A."/>
            <person name="Saranga D.J."/>
            <person name="Sato H."/>
            <person name="Schaeffer S.W."/>
            <person name="Schatz M.C."/>
            <person name="Schlenke T."/>
            <person name="Schwartz R."/>
            <person name="Segarra C."/>
            <person name="Singh R.S."/>
            <person name="Sirot L."/>
            <person name="Sirota M."/>
            <person name="Sisneros N.B."/>
            <person name="Smith C.D."/>
            <person name="Smith T.F."/>
            <person name="Spieth J."/>
            <person name="Stage D.E."/>
            <person name="Stark A."/>
            <person name="Stephan W."/>
            <person name="Strausberg R.L."/>
            <person name="Strempel S."/>
            <person name="Sturgill D."/>
            <person name="Sutton G."/>
            <person name="Sutton G.G."/>
            <person name="Tao W."/>
            <person name="Teichmann S."/>
            <person name="Tobari Y.N."/>
            <person name="Tomimura Y."/>
            <person name="Tsolas J.M."/>
            <person name="Valente V.L."/>
            <person name="Venter E."/>
            <person name="Venter J.C."/>
            <person name="Vicario S."/>
            <person name="Vieira F.G."/>
            <person name="Vilella A.J."/>
            <person name="Villasante A."/>
            <person name="Walenz B."/>
            <person name="Wang J."/>
            <person name="Wasserman M."/>
            <person name="Watts T."/>
            <person name="Wilson D."/>
            <person name="Wilson R.K."/>
            <person name="Wing R.A."/>
            <person name="Wolfner M.F."/>
            <person name="Wong A."/>
            <person name="Wong G.K."/>
            <person name="Wu C.I."/>
            <person name="Wu G."/>
            <person name="Yamamoto D."/>
            <person name="Yang H.P."/>
            <person name="Yang S.P."/>
            <person name="Yorke J.A."/>
            <person name="Yoshida K."/>
            <person name="Zdobnov E."/>
            <person name="Zhang P."/>
            <person name="Zhang Y."/>
            <person name="Zimin A.V."/>
            <person name="Baldwin J."/>
            <person name="Abdouelleil A."/>
            <person name="Abdulkadir J."/>
            <person name="Abebe A."/>
            <person name="Abera B."/>
            <person name="Abreu J."/>
            <person name="Acer S.C."/>
            <person name="Aftuck L."/>
            <person name="Alexander A."/>
            <person name="An P."/>
            <person name="Anderson E."/>
            <person name="Anderson S."/>
            <person name="Arachi H."/>
            <person name="Azer M."/>
            <person name="Bachantsang P."/>
            <person name="Barry A."/>
            <person name="Bayul T."/>
            <person name="Berlin A."/>
            <person name="Bessette D."/>
            <person name="Bloom T."/>
            <person name="Blye J."/>
            <person name="Boguslavskiy L."/>
            <person name="Bonnet C."/>
            <person name="Boukhgalter B."/>
            <person name="Bourzgui I."/>
            <person name="Brown A."/>
            <person name="Cahill P."/>
            <person name="Channer S."/>
            <person name="Cheshatsang Y."/>
            <person name="Chuda L."/>
            <person name="Citroen M."/>
            <person name="Collymore A."/>
            <person name="Cooke P."/>
            <person name="Costello M."/>
            <person name="D'Aco K."/>
            <person name="Daza R."/>
            <person name="De Haan G."/>
            <person name="DeGray S."/>
            <person name="DeMaso C."/>
            <person name="Dhargay N."/>
            <person name="Dooley K."/>
            <person name="Dooley E."/>
            <person name="Doricent M."/>
            <person name="Dorje P."/>
            <person name="Dorjee K."/>
            <person name="Dupes A."/>
            <person name="Elong R."/>
            <person name="Falk J."/>
            <person name="Farina A."/>
            <person name="Faro S."/>
            <person name="Ferguson D."/>
            <person name="Fisher S."/>
            <person name="Foley C.D."/>
            <person name="Franke A."/>
            <person name="Friedrich D."/>
            <person name="Gadbois L."/>
            <person name="Gearin G."/>
            <person name="Gearin C.R."/>
            <person name="Giannoukos G."/>
            <person name="Goode T."/>
            <person name="Graham J."/>
            <person name="Grandbois E."/>
            <person name="Grewal S."/>
            <person name="Gyaltsen K."/>
            <person name="Hafez N."/>
            <person name="Hagos B."/>
            <person name="Hall J."/>
            <person name="Henson C."/>
            <person name="Hollinger A."/>
            <person name="Honan T."/>
            <person name="Huard M.D."/>
            <person name="Hughes L."/>
            <person name="Hurhula B."/>
            <person name="Husby M.E."/>
            <person name="Kamat A."/>
            <person name="Kanga B."/>
            <person name="Kashin S."/>
            <person name="Khazanovich D."/>
            <person name="Kisner P."/>
            <person name="Lance K."/>
            <person name="Lara M."/>
            <person name="Lee W."/>
            <person name="Lennon N."/>
            <person name="Letendre F."/>
            <person name="LeVine R."/>
            <person name="Lipovsky A."/>
            <person name="Liu X."/>
            <person name="Liu J."/>
            <person name="Liu S."/>
            <person name="Lokyitsang T."/>
            <person name="Lokyitsang Y."/>
            <person name="Lubonja R."/>
            <person name="Lui A."/>
            <person name="MacDonald P."/>
            <person name="Magnisalis V."/>
            <person name="Maru K."/>
            <person name="Matthews C."/>
            <person name="McCusker W."/>
            <person name="McDonough S."/>
            <person name="Mehta T."/>
            <person name="Meldrim J."/>
            <person name="Meneus L."/>
            <person name="Mihai O."/>
            <person name="Mihalev A."/>
            <person name="Mihova T."/>
            <person name="Mittelman R."/>
            <person name="Mlenga V."/>
            <person name="Montmayeur A."/>
            <person name="Mulrain L."/>
            <person name="Navidi A."/>
            <person name="Naylor J."/>
            <person name="Negash T."/>
            <person name="Nguyen T."/>
            <person name="Nguyen N."/>
            <person name="Nicol R."/>
            <person name="Norbu C."/>
            <person name="Norbu N."/>
            <person name="Novod N."/>
            <person name="O'Neill B."/>
            <person name="Osman S."/>
            <person name="Markiewicz E."/>
            <person name="Oyono O.L."/>
            <person name="Patti C."/>
            <person name="Phunkhang P."/>
            <person name="Pierre F."/>
            <person name="Priest M."/>
            <person name="Raghuraman S."/>
            <person name="Rege F."/>
            <person name="Reyes R."/>
            <person name="Rise C."/>
            <person name="Rogov P."/>
            <person name="Ross K."/>
            <person name="Ryan E."/>
            <person name="Settipalli S."/>
            <person name="Shea T."/>
            <person name="Sherpa N."/>
            <person name="Shi L."/>
            <person name="Shih D."/>
            <person name="Sparrow T."/>
            <person name="Spaulding J."/>
            <person name="Stalker J."/>
            <person name="Stange-Thomann N."/>
            <person name="Stavropoulos S."/>
            <person name="Stone C."/>
            <person name="Strader C."/>
            <person name="Tesfaye S."/>
            <person name="Thomson T."/>
            <person name="Thoulutsang Y."/>
            <person name="Thoulutsang D."/>
            <person name="Topham K."/>
            <person name="Topping I."/>
            <person name="Tsamla T."/>
            <person name="Vassiliev H."/>
            <person name="Vo A."/>
            <person name="Wangchuk T."/>
            <person name="Wangdi T."/>
            <person name="Weiand M."/>
            <person name="Wilkinson J."/>
            <person name="Wilson A."/>
            <person name="Yadav S."/>
            <person name="Young G."/>
            <person name="Yu Q."/>
            <person name="Zembek L."/>
            <person name="Zhong D."/>
            <person name="Zimmer A."/>
            <person name="Zwirko Z."/>
            <person name="Jaffe D.B."/>
            <person name="Alvarez P."/>
            <person name="Brockman W."/>
            <person name="Butler J."/>
            <person name="Chin C."/>
            <person name="Gnerre S."/>
            <person name="Grabherr M."/>
            <person name="Kleber M."/>
            <person name="Mauceli E."/>
            <person name="MacCallum I."/>
        </authorList>
    </citation>
    <scope>NUCLEOTIDE SEQUENCE [LARGE SCALE GENOMIC DNA]</scope>
    <source>
        <strain evidence="13">Tucson 15081-1352.22</strain>
    </source>
</reference>
<keyword evidence="2 8" id="KW-0479">Metal-binding</keyword>
<dbReference type="PROSITE" id="PS51915">
    <property type="entry name" value="ZAD"/>
    <property type="match status" value="1"/>
</dbReference>